<dbReference type="SUPFAM" id="SSF53335">
    <property type="entry name" value="S-adenosyl-L-methionine-dependent methyltransferases"/>
    <property type="match status" value="1"/>
</dbReference>
<dbReference type="Gene3D" id="3.40.50.150">
    <property type="entry name" value="Vaccinia Virus protein VP39"/>
    <property type="match status" value="1"/>
</dbReference>
<sequence>MTAEIADGAQQFMRAFSDPTFVARYTDGPRRFVPGLDGLHRMTAVLLAERAPEHARVLVLGAGGGLELNALAEAHPSWTFVGVDPAPQMLRLAERTLGARMNRVELIEGTIDDAPAGPFDAATCLLTLHFLAAPERLRTVRAVHDRLRPGAPFVVAHSCLPNEPVERSLWLDRYAAYAVASGTDPEQARTMRATIDASVNMLSPEEDEAILRDGGFRNACPFFAALTWHGWIGHA</sequence>
<name>A0ABY3R560_9BRAD</name>
<dbReference type="PANTHER" id="PTHR43464">
    <property type="entry name" value="METHYLTRANSFERASE"/>
    <property type="match status" value="1"/>
</dbReference>
<protein>
    <submittedName>
        <fullName evidence="2">Class I SAM-dependent methyltransferase</fullName>
    </submittedName>
</protein>
<keyword evidence="3" id="KW-1185">Reference proteome</keyword>
<dbReference type="GO" id="GO:0032259">
    <property type="term" value="P:methylation"/>
    <property type="evidence" value="ECO:0007669"/>
    <property type="project" value="UniProtKB-KW"/>
</dbReference>
<feature type="domain" description="Methyltransferase type 12" evidence="1">
    <location>
        <begin position="58"/>
        <end position="152"/>
    </location>
</feature>
<proteinExistence type="predicted"/>
<reference evidence="2" key="1">
    <citation type="journal article" date="2024" name="Antonie Van Leeuwenhoek">
        <title>Bradyrhizobium ontarionense sp. nov., a novel bacterial symbiont isolated from Aeschynomene indica (Indian jointvetch), harbours photosynthesis, nitrogen fixation and nitrous oxide (N2O) reductase genes.</title>
        <authorList>
            <person name="Bromfield E.S.P."/>
            <person name="Cloutier S."/>
        </authorList>
    </citation>
    <scope>NUCLEOTIDE SEQUENCE</scope>
    <source>
        <strain evidence="2">A19</strain>
    </source>
</reference>
<dbReference type="GO" id="GO:0008168">
    <property type="term" value="F:methyltransferase activity"/>
    <property type="evidence" value="ECO:0007669"/>
    <property type="project" value="UniProtKB-KW"/>
</dbReference>
<dbReference type="RefSeq" id="WP_231318225.1">
    <property type="nucleotide sequence ID" value="NZ_CP088156.1"/>
</dbReference>
<evidence type="ECO:0000313" key="3">
    <source>
        <dbReference type="Proteomes" id="UP001431010"/>
    </source>
</evidence>
<accession>A0ABY3R560</accession>
<dbReference type="PANTHER" id="PTHR43464:SF58">
    <property type="entry name" value="BLR7975 PROTEIN"/>
    <property type="match status" value="1"/>
</dbReference>
<keyword evidence="2" id="KW-0808">Transferase</keyword>
<dbReference type="EMBL" id="CP088156">
    <property type="protein sequence ID" value="UFZ02436.1"/>
    <property type="molecule type" value="Genomic_DNA"/>
</dbReference>
<keyword evidence="2" id="KW-0489">Methyltransferase</keyword>
<evidence type="ECO:0000259" key="1">
    <source>
        <dbReference type="Pfam" id="PF08242"/>
    </source>
</evidence>
<dbReference type="InterPro" id="IPR013217">
    <property type="entry name" value="Methyltransf_12"/>
</dbReference>
<dbReference type="InterPro" id="IPR029063">
    <property type="entry name" value="SAM-dependent_MTases_sf"/>
</dbReference>
<evidence type="ECO:0000313" key="2">
    <source>
        <dbReference type="EMBL" id="UFZ02436.1"/>
    </source>
</evidence>
<dbReference type="Proteomes" id="UP001431010">
    <property type="component" value="Chromosome"/>
</dbReference>
<organism evidence="2 3">
    <name type="scientific">Bradyrhizobium ontarionense</name>
    <dbReference type="NCBI Taxonomy" id="2898149"/>
    <lineage>
        <taxon>Bacteria</taxon>
        <taxon>Pseudomonadati</taxon>
        <taxon>Pseudomonadota</taxon>
        <taxon>Alphaproteobacteria</taxon>
        <taxon>Hyphomicrobiales</taxon>
        <taxon>Nitrobacteraceae</taxon>
        <taxon>Bradyrhizobium</taxon>
    </lineage>
</organism>
<gene>
    <name evidence="2" type="ORF">LQG66_24485</name>
</gene>
<dbReference type="CDD" id="cd02440">
    <property type="entry name" value="AdoMet_MTases"/>
    <property type="match status" value="1"/>
</dbReference>
<dbReference type="Pfam" id="PF08242">
    <property type="entry name" value="Methyltransf_12"/>
    <property type="match status" value="1"/>
</dbReference>